<keyword evidence="4 12" id="KW-0812">Transmembrane</keyword>
<keyword evidence="9" id="KW-0804">Transcription</keyword>
<evidence type="ECO:0000259" key="13">
    <source>
        <dbReference type="Pfam" id="PF03816"/>
    </source>
</evidence>
<dbReference type="PANTHER" id="PTHR33392">
    <property type="entry name" value="POLYISOPRENYL-TEICHOIC ACID--PEPTIDOGLYCAN TEICHOIC ACID TRANSFERASE TAGU"/>
    <property type="match status" value="1"/>
</dbReference>
<comment type="caution">
    <text evidence="14">The sequence shown here is derived from an EMBL/GenBank/DDBJ whole genome shotgun (WGS) entry which is preliminary data.</text>
</comment>
<evidence type="ECO:0000256" key="2">
    <source>
        <dbReference type="ARBA" id="ARBA00006068"/>
    </source>
</evidence>
<evidence type="ECO:0000256" key="9">
    <source>
        <dbReference type="ARBA" id="ARBA00023163"/>
    </source>
</evidence>
<feature type="domain" description="Cell envelope-related transcriptional attenuator" evidence="13">
    <location>
        <begin position="89"/>
        <end position="233"/>
    </location>
</feature>
<keyword evidence="5" id="KW-0735">Signal-anchor</keyword>
<reference evidence="14 15" key="1">
    <citation type="submission" date="2019-09" db="EMBL/GenBank/DDBJ databases">
        <title>Whole genome sequences of isolates from the Mars Exploration Rovers.</title>
        <authorList>
            <person name="Seuylemezian A."/>
            <person name="Vaishampayan P."/>
        </authorList>
    </citation>
    <scope>NUCLEOTIDE SEQUENCE [LARGE SCALE GENOMIC DNA]</scope>
    <source>
        <strain evidence="14 15">MER_TA_151</strain>
    </source>
</reference>
<evidence type="ECO:0000313" key="15">
    <source>
        <dbReference type="Proteomes" id="UP000326671"/>
    </source>
</evidence>
<keyword evidence="7" id="KW-0805">Transcription regulation</keyword>
<dbReference type="Pfam" id="PF03816">
    <property type="entry name" value="LytR_cpsA_psr"/>
    <property type="match status" value="1"/>
</dbReference>
<dbReference type="InterPro" id="IPR050922">
    <property type="entry name" value="LytR/CpsA/Psr_CW_biosynth"/>
</dbReference>
<evidence type="ECO:0000256" key="11">
    <source>
        <dbReference type="ARBA" id="ARBA00040752"/>
    </source>
</evidence>
<accession>A0A5J5HZJ7</accession>
<keyword evidence="15" id="KW-1185">Reference proteome</keyword>
<keyword evidence="3" id="KW-1003">Cell membrane</keyword>
<proteinExistence type="inferred from homology"/>
<evidence type="ECO:0000256" key="7">
    <source>
        <dbReference type="ARBA" id="ARBA00023015"/>
    </source>
</evidence>
<evidence type="ECO:0000256" key="1">
    <source>
        <dbReference type="ARBA" id="ARBA00004401"/>
    </source>
</evidence>
<gene>
    <name evidence="14" type="ORF">F4V44_05770</name>
</gene>
<evidence type="ECO:0000256" key="5">
    <source>
        <dbReference type="ARBA" id="ARBA00022968"/>
    </source>
</evidence>
<protein>
    <recommendedName>
        <fullName evidence="11">Regulatory protein MsrR</fullName>
    </recommendedName>
</protein>
<comment type="function">
    <text evidence="10">Involved in SarA attenuation. Affects resistance to oxacillin and teicoplanin, as well as the synthesis of virulence factors.</text>
</comment>
<evidence type="ECO:0000256" key="8">
    <source>
        <dbReference type="ARBA" id="ARBA00023136"/>
    </source>
</evidence>
<dbReference type="InterPro" id="IPR004474">
    <property type="entry name" value="LytR_CpsA_psr"/>
</dbReference>
<evidence type="ECO:0000256" key="6">
    <source>
        <dbReference type="ARBA" id="ARBA00022989"/>
    </source>
</evidence>
<comment type="subcellular location">
    <subcellularLocation>
        <location evidence="1">Cell membrane</location>
        <topology evidence="1">Single-pass type II membrane protein</topology>
    </subcellularLocation>
</comment>
<keyword evidence="6 12" id="KW-1133">Transmembrane helix</keyword>
<dbReference type="RefSeq" id="WP_150439047.1">
    <property type="nucleotide sequence ID" value="NZ_VYKL01000013.1"/>
</dbReference>
<name>A0A5J5HZJ7_9BACI</name>
<sequence>MRYEKKQHEKKVKRKRKKSLLKKTVLLLLLLMAVTFGYAYFQYKQGINHAREKTTIEQEVFTFNGEKDKYGGTNILLIGSDSRGEESARSDTIMIAQYHPKKHSYKLISIMRDSYVEIPNYGKNKINAAFALGGPELLRQTIKKNFNVDVKYYAIVDFDGFIHLIDEAFPNGVEIEVEKEMSAFLDVPLKPGLQRLDGAHLLSYVRFRYDAMGDFDRVKRQQKAMKEVANQFASFQTLSKFPKLVGVMKPYVNTNMDTSDIIYIGKDYLSKDNRNINTFRIPVDGMFETDRISGIGEVLILDREANADALGEFLAK</sequence>
<dbReference type="Gene3D" id="3.40.630.190">
    <property type="entry name" value="LCP protein"/>
    <property type="match status" value="1"/>
</dbReference>
<organism evidence="14 15">
    <name type="scientific">Niallia endozanthoxylica</name>
    <dbReference type="NCBI Taxonomy" id="2036016"/>
    <lineage>
        <taxon>Bacteria</taxon>
        <taxon>Bacillati</taxon>
        <taxon>Bacillota</taxon>
        <taxon>Bacilli</taxon>
        <taxon>Bacillales</taxon>
        <taxon>Bacillaceae</taxon>
        <taxon>Niallia</taxon>
    </lineage>
</organism>
<dbReference type="PANTHER" id="PTHR33392:SF8">
    <property type="entry name" value="REGULATORY PROTEIN MSRR"/>
    <property type="match status" value="1"/>
</dbReference>
<dbReference type="EMBL" id="VYKL01000013">
    <property type="protein sequence ID" value="KAA9027505.1"/>
    <property type="molecule type" value="Genomic_DNA"/>
</dbReference>
<evidence type="ECO:0000256" key="12">
    <source>
        <dbReference type="SAM" id="Phobius"/>
    </source>
</evidence>
<evidence type="ECO:0000256" key="10">
    <source>
        <dbReference type="ARBA" id="ARBA00037178"/>
    </source>
</evidence>
<comment type="similarity">
    <text evidence="2">Belongs to the LytR/CpsA/Psr (LCP) family.</text>
</comment>
<evidence type="ECO:0000256" key="4">
    <source>
        <dbReference type="ARBA" id="ARBA00022692"/>
    </source>
</evidence>
<evidence type="ECO:0000313" key="14">
    <source>
        <dbReference type="EMBL" id="KAA9027505.1"/>
    </source>
</evidence>
<dbReference type="Proteomes" id="UP000326671">
    <property type="component" value="Unassembled WGS sequence"/>
</dbReference>
<evidence type="ECO:0000256" key="3">
    <source>
        <dbReference type="ARBA" id="ARBA00022475"/>
    </source>
</evidence>
<feature type="transmembrane region" description="Helical" evidence="12">
    <location>
        <begin position="20"/>
        <end position="41"/>
    </location>
</feature>
<dbReference type="NCBIfam" id="TIGR00350">
    <property type="entry name" value="lytR_cpsA_psr"/>
    <property type="match status" value="1"/>
</dbReference>
<dbReference type="GO" id="GO:0071555">
    <property type="term" value="P:cell wall organization"/>
    <property type="evidence" value="ECO:0007669"/>
    <property type="project" value="UniProtKB-KW"/>
</dbReference>
<dbReference type="AlphaFoldDB" id="A0A5J5HZJ7"/>
<dbReference type="GO" id="GO:0005886">
    <property type="term" value="C:plasma membrane"/>
    <property type="evidence" value="ECO:0007669"/>
    <property type="project" value="UniProtKB-SubCell"/>
</dbReference>
<dbReference type="OrthoDB" id="9782542at2"/>
<keyword evidence="8 12" id="KW-0472">Membrane</keyword>